<protein>
    <submittedName>
        <fullName evidence="1">Uncharacterized protein</fullName>
    </submittedName>
</protein>
<accession>A0ACB8U877</accession>
<keyword evidence="2" id="KW-1185">Reference proteome</keyword>
<comment type="caution">
    <text evidence="1">The sequence shown here is derived from an EMBL/GenBank/DDBJ whole genome shotgun (WGS) entry which is preliminary data.</text>
</comment>
<organism evidence="1 2">
    <name type="scientific">Irpex rosettiformis</name>
    <dbReference type="NCBI Taxonomy" id="378272"/>
    <lineage>
        <taxon>Eukaryota</taxon>
        <taxon>Fungi</taxon>
        <taxon>Dikarya</taxon>
        <taxon>Basidiomycota</taxon>
        <taxon>Agaricomycotina</taxon>
        <taxon>Agaricomycetes</taxon>
        <taxon>Polyporales</taxon>
        <taxon>Irpicaceae</taxon>
        <taxon>Irpex</taxon>
    </lineage>
</organism>
<gene>
    <name evidence="1" type="ORF">BDY19DRAFT_717331</name>
</gene>
<reference evidence="1" key="1">
    <citation type="journal article" date="2021" name="Environ. Microbiol.">
        <title>Gene family expansions and transcriptome signatures uncover fungal adaptations to wood decay.</title>
        <authorList>
            <person name="Hage H."/>
            <person name="Miyauchi S."/>
            <person name="Viragh M."/>
            <person name="Drula E."/>
            <person name="Min B."/>
            <person name="Chaduli D."/>
            <person name="Navarro D."/>
            <person name="Favel A."/>
            <person name="Norest M."/>
            <person name="Lesage-Meessen L."/>
            <person name="Balint B."/>
            <person name="Merenyi Z."/>
            <person name="de Eugenio L."/>
            <person name="Morin E."/>
            <person name="Martinez A.T."/>
            <person name="Baldrian P."/>
            <person name="Stursova M."/>
            <person name="Martinez M.J."/>
            <person name="Novotny C."/>
            <person name="Magnuson J.K."/>
            <person name="Spatafora J.W."/>
            <person name="Maurice S."/>
            <person name="Pangilinan J."/>
            <person name="Andreopoulos W."/>
            <person name="LaButti K."/>
            <person name="Hundley H."/>
            <person name="Na H."/>
            <person name="Kuo A."/>
            <person name="Barry K."/>
            <person name="Lipzen A."/>
            <person name="Henrissat B."/>
            <person name="Riley R."/>
            <person name="Ahrendt S."/>
            <person name="Nagy L.G."/>
            <person name="Grigoriev I.V."/>
            <person name="Martin F."/>
            <person name="Rosso M.N."/>
        </authorList>
    </citation>
    <scope>NUCLEOTIDE SEQUENCE</scope>
    <source>
        <strain evidence="1">CBS 384.51</strain>
    </source>
</reference>
<name>A0ACB8U877_9APHY</name>
<dbReference type="Proteomes" id="UP001055072">
    <property type="component" value="Unassembled WGS sequence"/>
</dbReference>
<sequence length="173" mass="19113">MRLVTVPLVVDTTFTVSSEEMYGCYPCHFFVGGHLGYWLTPLYPIRLLAVCYLFLSCPFLVLSFFFKAYLLPSVLTITVLSKSSLLAAHSLPLPPLSLVAVVVTPRTWTIFFADHDTGTLIYRTALIPRVNSSLSVSITLGPDHVVAVRKNLVVSTKVLGSSELPFEDIMRSS</sequence>
<proteinExistence type="predicted"/>
<dbReference type="EMBL" id="MU274907">
    <property type="protein sequence ID" value="KAI0090553.1"/>
    <property type="molecule type" value="Genomic_DNA"/>
</dbReference>
<evidence type="ECO:0000313" key="2">
    <source>
        <dbReference type="Proteomes" id="UP001055072"/>
    </source>
</evidence>
<evidence type="ECO:0000313" key="1">
    <source>
        <dbReference type="EMBL" id="KAI0090553.1"/>
    </source>
</evidence>